<dbReference type="InterPro" id="IPR011010">
    <property type="entry name" value="DNA_brk_join_enz"/>
</dbReference>
<dbReference type="STRING" id="112090.W4F980"/>
<sequence>MGRKRQADESEAEAGDDVIRLRLLEGTRQHYNTMVSHFKRWLQSNNPVHVVGETIMLPLPENVCKMYLSYVSVKRDKQGNELLSRTYNTASTVNRYTSAIKFLYKESSMEVSCEVDSTLSAFSDGYKRHVAQMTQNGTMSINHLYSLGRKARTIDSAKTALVSYFKQRMIDPNPAQAMETKQYVVGLQKYNRQHNIDDEKKSHPLTVHELSLLVNSLAHLNPFMAALLRFLLCACYLGCFRISEILGLRWCDVALVDLPGGQFVSVRLRWHKKASVEKECQVYNLVDERAYPCLRVCGFYNEYVNAVGATLMNVTKDAFVFPQVTYLINGSVKINWAKAMEQNFLRKQINDLVESTPSLSVNISLHSMRRGGCFYRVFESPERKFNFRELMAWCRWDDTKTCCEYLVTKSLSEAIEPRHLLQTRHRGPHGVNVEPTNVAEIVDQIAQYVLTHLQGDRTSRVLSSSPATPSELSAIVNKQPPLAQRSMQDFVVPKIIPTARSAQDAWEQWFSVDHKNGRPCALKDYTKLMIKSDRKKYSERQMIATAFNKYQSYSHFEQAYTGYTNTYSNLLHEVRKRKRENTL</sequence>
<name>W4F980_APHAT</name>
<dbReference type="InterPro" id="IPR013762">
    <property type="entry name" value="Integrase-like_cat_sf"/>
</dbReference>
<dbReference type="GO" id="GO:0015074">
    <property type="term" value="P:DNA integration"/>
    <property type="evidence" value="ECO:0007669"/>
    <property type="project" value="InterPro"/>
</dbReference>
<gene>
    <name evidence="3" type="ORF">H257_19056</name>
</gene>
<keyword evidence="2" id="KW-0233">DNA recombination</keyword>
<protein>
    <recommendedName>
        <fullName evidence="4">Core-binding (CB) domain-containing protein</fullName>
    </recommendedName>
</protein>
<accession>W4F980</accession>
<dbReference type="GO" id="GO:0006310">
    <property type="term" value="P:DNA recombination"/>
    <property type="evidence" value="ECO:0007669"/>
    <property type="project" value="UniProtKB-KW"/>
</dbReference>
<evidence type="ECO:0008006" key="4">
    <source>
        <dbReference type="Google" id="ProtNLM"/>
    </source>
</evidence>
<keyword evidence="1" id="KW-0238">DNA-binding</keyword>
<dbReference type="GO" id="GO:0003677">
    <property type="term" value="F:DNA binding"/>
    <property type="evidence" value="ECO:0007669"/>
    <property type="project" value="UniProtKB-KW"/>
</dbReference>
<dbReference type="Gene3D" id="1.10.150.130">
    <property type="match status" value="1"/>
</dbReference>
<evidence type="ECO:0000256" key="1">
    <source>
        <dbReference type="ARBA" id="ARBA00023125"/>
    </source>
</evidence>
<dbReference type="SUPFAM" id="SSF56349">
    <property type="entry name" value="DNA breaking-rejoining enzymes"/>
    <property type="match status" value="1"/>
</dbReference>
<dbReference type="RefSeq" id="XP_009846507.1">
    <property type="nucleotide sequence ID" value="XM_009848205.1"/>
</dbReference>
<reference evidence="3" key="1">
    <citation type="submission" date="2013-12" db="EMBL/GenBank/DDBJ databases">
        <title>The Genome Sequence of Aphanomyces astaci APO3.</title>
        <authorList>
            <consortium name="The Broad Institute Genomics Platform"/>
            <person name="Russ C."/>
            <person name="Tyler B."/>
            <person name="van West P."/>
            <person name="Dieguez-Uribeondo J."/>
            <person name="Young S.K."/>
            <person name="Zeng Q."/>
            <person name="Gargeya S."/>
            <person name="Fitzgerald M."/>
            <person name="Abouelleil A."/>
            <person name="Alvarado L."/>
            <person name="Chapman S.B."/>
            <person name="Gainer-Dewar J."/>
            <person name="Goldberg J."/>
            <person name="Griggs A."/>
            <person name="Gujja S."/>
            <person name="Hansen M."/>
            <person name="Howarth C."/>
            <person name="Imamovic A."/>
            <person name="Ireland A."/>
            <person name="Larimer J."/>
            <person name="McCowan C."/>
            <person name="Murphy C."/>
            <person name="Pearson M."/>
            <person name="Poon T.W."/>
            <person name="Priest M."/>
            <person name="Roberts A."/>
            <person name="Saif S."/>
            <person name="Shea T."/>
            <person name="Sykes S."/>
            <person name="Wortman J."/>
            <person name="Nusbaum C."/>
            <person name="Birren B."/>
        </authorList>
    </citation>
    <scope>NUCLEOTIDE SEQUENCE [LARGE SCALE GENOMIC DNA]</scope>
    <source>
        <strain evidence="3">APO3</strain>
    </source>
</reference>
<organism evidence="3">
    <name type="scientific">Aphanomyces astaci</name>
    <name type="common">Crayfish plague agent</name>
    <dbReference type="NCBI Taxonomy" id="112090"/>
    <lineage>
        <taxon>Eukaryota</taxon>
        <taxon>Sar</taxon>
        <taxon>Stramenopiles</taxon>
        <taxon>Oomycota</taxon>
        <taxon>Saprolegniomycetes</taxon>
        <taxon>Saprolegniales</taxon>
        <taxon>Verrucalvaceae</taxon>
        <taxon>Aphanomyces</taxon>
    </lineage>
</organism>
<dbReference type="AlphaFoldDB" id="W4F980"/>
<dbReference type="InterPro" id="IPR010998">
    <property type="entry name" value="Integrase_recombinase_N"/>
</dbReference>
<dbReference type="VEuPathDB" id="FungiDB:H257_19056"/>
<dbReference type="OrthoDB" id="71214at2759"/>
<dbReference type="Gene3D" id="1.10.443.10">
    <property type="entry name" value="Intergrase catalytic core"/>
    <property type="match status" value="1"/>
</dbReference>
<evidence type="ECO:0000313" key="3">
    <source>
        <dbReference type="EMBL" id="ETV64007.1"/>
    </source>
</evidence>
<evidence type="ECO:0000256" key="2">
    <source>
        <dbReference type="ARBA" id="ARBA00023172"/>
    </source>
</evidence>
<proteinExistence type="predicted"/>
<dbReference type="EMBL" id="KI913440">
    <property type="protein sequence ID" value="ETV64007.1"/>
    <property type="molecule type" value="Genomic_DNA"/>
</dbReference>
<dbReference type="GeneID" id="20821052"/>